<dbReference type="GO" id="GO:0030288">
    <property type="term" value="C:outer membrane-bounded periplasmic space"/>
    <property type="evidence" value="ECO:0007669"/>
    <property type="project" value="TreeGrafter"/>
</dbReference>
<dbReference type="STRING" id="582515.KR51_00023380"/>
<dbReference type="AlphaFoldDB" id="U5DKI9"/>
<dbReference type="InterPro" id="IPR006059">
    <property type="entry name" value="SBP"/>
</dbReference>
<reference evidence="5 6" key="1">
    <citation type="submission" date="2013-05" db="EMBL/GenBank/DDBJ databases">
        <title>Draft genome sequence of Rubidibacter lacunae KORDI 51-2.</title>
        <authorList>
            <person name="Choi D.H."/>
            <person name="Noh J.H."/>
            <person name="Kwon K.-K."/>
            <person name="Lee J.-H."/>
            <person name="Ryu J.-Y."/>
        </authorList>
    </citation>
    <scope>NUCLEOTIDE SEQUENCE [LARGE SCALE GENOMIC DNA]</scope>
    <source>
        <strain evidence="5 6">KORDI 51-2</strain>
    </source>
</reference>
<name>U5DKI9_9CHRO</name>
<dbReference type="RefSeq" id="WP_022607525.1">
    <property type="nucleotide sequence ID" value="NZ_ASSJ01000055.1"/>
</dbReference>
<keyword evidence="3" id="KW-0732">Signal</keyword>
<comment type="caution">
    <text evidence="5">The sequence shown here is derived from an EMBL/GenBank/DDBJ whole genome shotgun (WGS) entry which is preliminary data.</text>
</comment>
<dbReference type="PANTHER" id="PTHR30006">
    <property type="entry name" value="THIAMINE-BINDING PERIPLASMIC PROTEIN-RELATED"/>
    <property type="match status" value="1"/>
</dbReference>
<dbReference type="eggNOG" id="COG1840">
    <property type="taxonomic scope" value="Bacteria"/>
</dbReference>
<dbReference type="OrthoDB" id="9769319at2"/>
<protein>
    <submittedName>
        <fullName evidence="5">ABC-type Fe3+ transport system, periplasmic component</fullName>
    </submittedName>
</protein>
<dbReference type="EMBL" id="ASSJ01000055">
    <property type="protein sequence ID" value="ERN41079.1"/>
    <property type="molecule type" value="Genomic_DNA"/>
</dbReference>
<keyword evidence="2" id="KW-0813">Transport</keyword>
<keyword evidence="2" id="KW-0406">Ion transport</keyword>
<dbReference type="Gene3D" id="3.40.190.10">
    <property type="entry name" value="Periplasmic binding protein-like II"/>
    <property type="match status" value="2"/>
</dbReference>
<evidence type="ECO:0000256" key="3">
    <source>
        <dbReference type="ARBA" id="ARBA00022729"/>
    </source>
</evidence>
<proteinExistence type="inferred from homology"/>
<feature type="binding site" evidence="4">
    <location>
        <position position="44"/>
    </location>
    <ligand>
        <name>Fe cation</name>
        <dbReference type="ChEBI" id="CHEBI:24875"/>
    </ligand>
</feature>
<evidence type="ECO:0000256" key="1">
    <source>
        <dbReference type="ARBA" id="ARBA00008520"/>
    </source>
</evidence>
<dbReference type="InParanoid" id="U5DKI9"/>
<dbReference type="SUPFAM" id="SSF53850">
    <property type="entry name" value="Periplasmic binding protein-like II"/>
    <property type="match status" value="1"/>
</dbReference>
<feature type="binding site" evidence="4">
    <location>
        <position position="231"/>
    </location>
    <ligand>
        <name>Fe cation</name>
        <dbReference type="ChEBI" id="CHEBI:24875"/>
    </ligand>
</feature>
<dbReference type="InterPro" id="IPR006311">
    <property type="entry name" value="TAT_signal"/>
</dbReference>
<gene>
    <name evidence="5" type="ORF">KR51_00023380</name>
</gene>
<accession>U5DKI9</accession>
<evidence type="ECO:0000313" key="6">
    <source>
        <dbReference type="Proteomes" id="UP000016960"/>
    </source>
</evidence>
<dbReference type="PROSITE" id="PS51318">
    <property type="entry name" value="TAT"/>
    <property type="match status" value="1"/>
</dbReference>
<keyword evidence="2" id="KW-0410">Iron transport</keyword>
<evidence type="ECO:0000256" key="4">
    <source>
        <dbReference type="PIRSR" id="PIRSR002825-1"/>
    </source>
</evidence>
<dbReference type="Pfam" id="PF13416">
    <property type="entry name" value="SBP_bac_8"/>
    <property type="match status" value="1"/>
</dbReference>
<organism evidence="5 6">
    <name type="scientific">Rubidibacter lacunae KORDI 51-2</name>
    <dbReference type="NCBI Taxonomy" id="582515"/>
    <lineage>
        <taxon>Bacteria</taxon>
        <taxon>Bacillati</taxon>
        <taxon>Cyanobacteriota</taxon>
        <taxon>Cyanophyceae</taxon>
        <taxon>Oscillatoriophycideae</taxon>
        <taxon>Chroococcales</taxon>
        <taxon>Aphanothecaceae</taxon>
        <taxon>Rubidibacter</taxon>
    </lineage>
</organism>
<dbReference type="PANTHER" id="PTHR30006:SF15">
    <property type="entry name" value="IRON-UTILIZATION PERIPLASMIC PROTEIN"/>
    <property type="match status" value="1"/>
</dbReference>
<keyword evidence="4" id="KW-0479">Metal-binding</keyword>
<evidence type="ECO:0000313" key="5">
    <source>
        <dbReference type="EMBL" id="ERN41079.1"/>
    </source>
</evidence>
<dbReference type="InterPro" id="IPR026045">
    <property type="entry name" value="Ferric-bd"/>
</dbReference>
<dbReference type="CDD" id="cd13542">
    <property type="entry name" value="PBP2_FutA1_ilke"/>
    <property type="match status" value="1"/>
</dbReference>
<dbReference type="GO" id="GO:0046872">
    <property type="term" value="F:metal ion binding"/>
    <property type="evidence" value="ECO:0007669"/>
    <property type="project" value="UniProtKB-KW"/>
</dbReference>
<dbReference type="GO" id="GO:0006826">
    <property type="term" value="P:iron ion transport"/>
    <property type="evidence" value="ECO:0007669"/>
    <property type="project" value="UniProtKB-KW"/>
</dbReference>
<evidence type="ECO:0000256" key="2">
    <source>
        <dbReference type="ARBA" id="ARBA00022496"/>
    </source>
</evidence>
<keyword evidence="4" id="KW-0408">Iron</keyword>
<dbReference type="PIRSF" id="PIRSF002825">
    <property type="entry name" value="CfbpA"/>
    <property type="match status" value="1"/>
</dbReference>
<sequence length="349" mass="37998">MSKLTRRAFLGGSTAVAAIAAGQVSRVRPSLAQANAINLYSSRHYDTDARLYEDFTLQTGIRVNLLEGKADELIERIRSEGRNSPADLLFTVDAARLWRAEQAGIFASVSSEILDKSIPSNLRHPEGLWFSLTKRARVVVHNTSVDPSQLSTYEDLAAPQWQGRLAVRSSGNVYNQSLVASLVEHLGESATEDWCRGIVANMAFPPRGGDMDQIKAAASGRAQLALANTYYLSRFAPGRAAANADVFDRVKVFFPNQQDRGTHVNVSGGGVTKTAPNREGAIRFLEYLVSPSAQAIFAQGNSEYPVVPNVPLDPVVARFGDFKEDPVNVAILGRNNPSAVQIMNRAGWR</sequence>
<feature type="binding site" evidence="4">
    <location>
        <position position="230"/>
    </location>
    <ligand>
        <name>Fe cation</name>
        <dbReference type="ChEBI" id="CHEBI:24875"/>
    </ligand>
</feature>
<dbReference type="PATRIC" id="fig|582515.4.peg.2629"/>
<keyword evidence="6" id="KW-1185">Reference proteome</keyword>
<dbReference type="Proteomes" id="UP000016960">
    <property type="component" value="Unassembled WGS sequence"/>
</dbReference>
<comment type="similarity">
    <text evidence="1">Belongs to the bacterial solute-binding protein 1 family.</text>
</comment>